<feature type="compositionally biased region" description="Gly residues" evidence="1">
    <location>
        <begin position="295"/>
        <end position="310"/>
    </location>
</feature>
<keyword evidence="2" id="KW-0472">Membrane</keyword>
<protein>
    <recommendedName>
        <fullName evidence="5">REJ domain-containing protein</fullName>
    </recommendedName>
</protein>
<feature type="compositionally biased region" description="Polar residues" evidence="1">
    <location>
        <begin position="1"/>
        <end position="11"/>
    </location>
</feature>
<feature type="compositionally biased region" description="Basic residues" evidence="1">
    <location>
        <begin position="26"/>
        <end position="43"/>
    </location>
</feature>
<feature type="region of interest" description="Disordered" evidence="1">
    <location>
        <begin position="182"/>
        <end position="216"/>
    </location>
</feature>
<evidence type="ECO:0000313" key="3">
    <source>
        <dbReference type="EMBL" id="KAK8001431.1"/>
    </source>
</evidence>
<dbReference type="Proteomes" id="UP001396898">
    <property type="component" value="Unassembled WGS sequence"/>
</dbReference>
<organism evidence="3 4">
    <name type="scientific">Apiospora marii</name>
    <dbReference type="NCBI Taxonomy" id="335849"/>
    <lineage>
        <taxon>Eukaryota</taxon>
        <taxon>Fungi</taxon>
        <taxon>Dikarya</taxon>
        <taxon>Ascomycota</taxon>
        <taxon>Pezizomycotina</taxon>
        <taxon>Sordariomycetes</taxon>
        <taxon>Xylariomycetidae</taxon>
        <taxon>Amphisphaeriales</taxon>
        <taxon>Apiosporaceae</taxon>
        <taxon>Apiospora</taxon>
    </lineage>
</organism>
<dbReference type="EMBL" id="JAQQWI010000018">
    <property type="protein sequence ID" value="KAK8001431.1"/>
    <property type="molecule type" value="Genomic_DNA"/>
</dbReference>
<feature type="transmembrane region" description="Helical" evidence="2">
    <location>
        <begin position="349"/>
        <end position="371"/>
    </location>
</feature>
<evidence type="ECO:0000313" key="4">
    <source>
        <dbReference type="Proteomes" id="UP001396898"/>
    </source>
</evidence>
<keyword evidence="4" id="KW-1185">Reference proteome</keyword>
<gene>
    <name evidence="3" type="ORF">PG991_013653</name>
</gene>
<feature type="region of interest" description="Disordered" evidence="1">
    <location>
        <begin position="1"/>
        <end position="61"/>
    </location>
</feature>
<sequence length="587" mass="59841">MTESVSGSSLLQARGDTTHSTSHEHSHNHHIRSHHQRLHHQHQQTHLAKKEDHPAEDSDSSVVRIVQTVDVIQVVDASGATISLKTAAAPHPPPPPPTTTSATPNALSALPDHKVAVASSTDDDAAAADQSYTPVPTPTPSLEPTTSASLSMSPSFPTVESYAKITSTPLPSGSASGTFPSFSGATRNTTSIATTTTPTTQPIISSTPSPTPLLSNGTATTNGTIVTLKPILETNLTTSTLPNSSGTVLFNASFTTTLQSSDYVTSTIASSTVAPVATDASSSFHATSTNSDDGGSVGIFDGDGSGGGDSTIGSAPSPSATLPSSDDAGSGSSGSGSDEGGKPTSPGTVAGSVIGSVAGVAFLLVLALMLLRWKKRQNALKLRDSGAGPGGLITGAASTSAASASGKDNPFADPRRPATASTAVTAMSQRRSTPFAIPAALANLTGSQRRYSDRTDAASVEGGERGFQKVSGRKLPSVLHYGGDGYSEPGNRDTVMSDQSSYYRDSIGVFSGPGMPRLALGSPMRPESGVPVFHEGPARKAQTETGHFSGSGSNLEPPGRDPLGRSHPSQDGSNRTHGSASRFTEEI</sequence>
<feature type="region of interest" description="Disordered" evidence="1">
    <location>
        <begin position="283"/>
        <end position="347"/>
    </location>
</feature>
<evidence type="ECO:0000256" key="1">
    <source>
        <dbReference type="SAM" id="MobiDB-lite"/>
    </source>
</evidence>
<proteinExistence type="predicted"/>
<evidence type="ECO:0008006" key="5">
    <source>
        <dbReference type="Google" id="ProtNLM"/>
    </source>
</evidence>
<feature type="compositionally biased region" description="Polar residues" evidence="1">
    <location>
        <begin position="543"/>
        <end position="554"/>
    </location>
</feature>
<feature type="compositionally biased region" description="Low complexity" evidence="1">
    <location>
        <begin position="189"/>
        <end position="208"/>
    </location>
</feature>
<feature type="region of interest" description="Disordered" evidence="1">
    <location>
        <begin position="398"/>
        <end position="417"/>
    </location>
</feature>
<keyword evidence="2" id="KW-0812">Transmembrane</keyword>
<feature type="region of interest" description="Disordered" evidence="1">
    <location>
        <begin position="119"/>
        <end position="154"/>
    </location>
</feature>
<feature type="compositionally biased region" description="Low complexity" evidence="1">
    <location>
        <begin position="142"/>
        <end position="151"/>
    </location>
</feature>
<name>A0ABR1R6M2_9PEZI</name>
<feature type="compositionally biased region" description="Polar residues" evidence="1">
    <location>
        <begin position="567"/>
        <end position="587"/>
    </location>
</feature>
<feature type="region of interest" description="Disordered" evidence="1">
    <location>
        <begin position="519"/>
        <end position="587"/>
    </location>
</feature>
<accession>A0ABR1R6M2</accession>
<evidence type="ECO:0000256" key="2">
    <source>
        <dbReference type="SAM" id="Phobius"/>
    </source>
</evidence>
<comment type="caution">
    <text evidence="3">The sequence shown here is derived from an EMBL/GenBank/DDBJ whole genome shotgun (WGS) entry which is preliminary data.</text>
</comment>
<reference evidence="3 4" key="1">
    <citation type="submission" date="2023-01" db="EMBL/GenBank/DDBJ databases">
        <title>Analysis of 21 Apiospora genomes using comparative genomics revels a genus with tremendous synthesis potential of carbohydrate active enzymes and secondary metabolites.</title>
        <authorList>
            <person name="Sorensen T."/>
        </authorList>
    </citation>
    <scope>NUCLEOTIDE SEQUENCE [LARGE SCALE GENOMIC DNA]</scope>
    <source>
        <strain evidence="3 4">CBS 20057</strain>
    </source>
</reference>
<feature type="region of interest" description="Disordered" evidence="1">
    <location>
        <begin position="85"/>
        <end position="106"/>
    </location>
</feature>
<feature type="compositionally biased region" description="Low complexity" evidence="1">
    <location>
        <begin position="311"/>
        <end position="330"/>
    </location>
</feature>
<keyword evidence="2" id="KW-1133">Transmembrane helix</keyword>